<feature type="transmembrane region" description="Helical" evidence="1">
    <location>
        <begin position="116"/>
        <end position="134"/>
    </location>
</feature>
<keyword evidence="3" id="KW-1185">Reference proteome</keyword>
<sequence>MRKAVWASARADRDAVPGAGGDAGLWAALTAPAVAGELYPPIGAGALGRVAAVSAVPAAAVFMSRRVPAVSVVLTVPLWALGDVSDAGSTSPQNAPFILITGVTCYLMGRRSPGTCAALLLFAASATALTASAALAPPAAVAWFTLTMYLLFFGVLP</sequence>
<gene>
    <name evidence="2" type="ordered locus">Tcur_4552</name>
</gene>
<evidence type="ECO:0000313" key="3">
    <source>
        <dbReference type="Proteomes" id="UP000001918"/>
    </source>
</evidence>
<protein>
    <submittedName>
        <fullName evidence="2">Uncharacterized protein</fullName>
    </submittedName>
</protein>
<organism evidence="2 3">
    <name type="scientific">Thermomonospora curvata (strain ATCC 19995 / DSM 43183 / JCM 3096 / KCTC 9072 / NBRC 15933 / NCIMB 10081 / Henssen B9)</name>
    <dbReference type="NCBI Taxonomy" id="471852"/>
    <lineage>
        <taxon>Bacteria</taxon>
        <taxon>Bacillati</taxon>
        <taxon>Actinomycetota</taxon>
        <taxon>Actinomycetes</taxon>
        <taxon>Streptosporangiales</taxon>
        <taxon>Thermomonosporaceae</taxon>
        <taxon>Thermomonospora</taxon>
    </lineage>
</organism>
<feature type="transmembrane region" description="Helical" evidence="1">
    <location>
        <begin position="140"/>
        <end position="156"/>
    </location>
</feature>
<dbReference type="AlphaFoldDB" id="D1A594"/>
<dbReference type="KEGG" id="tcu:Tcur_4552"/>
<dbReference type="Proteomes" id="UP000001918">
    <property type="component" value="Chromosome"/>
</dbReference>
<dbReference type="HOGENOM" id="CLU_1677011_0_0_11"/>
<keyword evidence="1" id="KW-0472">Membrane</keyword>
<proteinExistence type="predicted"/>
<keyword evidence="1" id="KW-0812">Transmembrane</keyword>
<evidence type="ECO:0000313" key="2">
    <source>
        <dbReference type="EMBL" id="ACZ00080.1"/>
    </source>
</evidence>
<reference evidence="2 3" key="1">
    <citation type="journal article" date="2011" name="Stand. Genomic Sci.">
        <title>Complete genome sequence of Thermomonospora curvata type strain (B9).</title>
        <authorList>
            <person name="Chertkov O."/>
            <person name="Sikorski J."/>
            <person name="Nolan M."/>
            <person name="Lapidus A."/>
            <person name="Lucas S."/>
            <person name="Del Rio T.G."/>
            <person name="Tice H."/>
            <person name="Cheng J.F."/>
            <person name="Goodwin L."/>
            <person name="Pitluck S."/>
            <person name="Liolios K."/>
            <person name="Ivanova N."/>
            <person name="Mavromatis K."/>
            <person name="Mikhailova N."/>
            <person name="Ovchinnikova G."/>
            <person name="Pati A."/>
            <person name="Chen A."/>
            <person name="Palaniappan K."/>
            <person name="Djao O.D."/>
            <person name="Land M."/>
            <person name="Hauser L."/>
            <person name="Chang Y.J."/>
            <person name="Jeffries C.D."/>
            <person name="Brettin T."/>
            <person name="Han C."/>
            <person name="Detter J.C."/>
            <person name="Rohde M."/>
            <person name="Goker M."/>
            <person name="Woyke T."/>
            <person name="Bristow J."/>
            <person name="Eisen J.A."/>
            <person name="Markowitz V."/>
            <person name="Hugenholtz P."/>
            <person name="Klenk H.P."/>
            <person name="Kyrpides N.C."/>
        </authorList>
    </citation>
    <scope>NUCLEOTIDE SEQUENCE [LARGE SCALE GENOMIC DNA]</scope>
    <source>
        <strain evidence="3">ATCC 19995 / DSM 43183 / JCM 3096 / KCTC 9072 / NBRC 15933 / NCIMB 10081 / Henssen B9</strain>
    </source>
</reference>
<accession>D1A594</accession>
<dbReference type="EMBL" id="CP001738">
    <property type="protein sequence ID" value="ACZ00080.1"/>
    <property type="molecule type" value="Genomic_DNA"/>
</dbReference>
<name>D1A594_THECD</name>
<evidence type="ECO:0000256" key="1">
    <source>
        <dbReference type="SAM" id="Phobius"/>
    </source>
</evidence>
<keyword evidence="1" id="KW-1133">Transmembrane helix</keyword>